<name>A0A165W6T5_9AGAM</name>
<feature type="compositionally biased region" description="Basic and acidic residues" evidence="6">
    <location>
        <begin position="1161"/>
        <end position="1181"/>
    </location>
</feature>
<comment type="subunit">
    <text evidence="2">Associated with the spliceosome.</text>
</comment>
<feature type="domain" description="S1 motif" evidence="7">
    <location>
        <begin position="710"/>
        <end position="784"/>
    </location>
</feature>
<keyword evidence="5" id="KW-0539">Nucleus</keyword>
<dbReference type="Pfam" id="PF23231">
    <property type="entry name" value="HAT_Syf1_CNRKL1_C"/>
    <property type="match status" value="1"/>
</dbReference>
<feature type="region of interest" description="Disordered" evidence="6">
    <location>
        <begin position="1074"/>
        <end position="1212"/>
    </location>
</feature>
<evidence type="ECO:0000313" key="8">
    <source>
        <dbReference type="EMBL" id="KZT30753.1"/>
    </source>
</evidence>
<dbReference type="SMART" id="SM00386">
    <property type="entry name" value="HAT"/>
    <property type="match status" value="6"/>
</dbReference>
<evidence type="ECO:0000256" key="4">
    <source>
        <dbReference type="ARBA" id="ARBA00022737"/>
    </source>
</evidence>
<organism evidence="8 9">
    <name type="scientific">Neolentinus lepideus HHB14362 ss-1</name>
    <dbReference type="NCBI Taxonomy" id="1314782"/>
    <lineage>
        <taxon>Eukaryota</taxon>
        <taxon>Fungi</taxon>
        <taxon>Dikarya</taxon>
        <taxon>Basidiomycota</taxon>
        <taxon>Agaricomycotina</taxon>
        <taxon>Agaricomycetes</taxon>
        <taxon>Gloeophyllales</taxon>
        <taxon>Gloeophyllaceae</taxon>
        <taxon>Neolentinus</taxon>
    </lineage>
</organism>
<dbReference type="Pfam" id="PF24685">
    <property type="entry name" value="OB_RRP5_4th"/>
    <property type="match status" value="1"/>
</dbReference>
<evidence type="ECO:0000256" key="2">
    <source>
        <dbReference type="ARBA" id="ARBA00011524"/>
    </source>
</evidence>
<dbReference type="GO" id="GO:0032040">
    <property type="term" value="C:small-subunit processome"/>
    <property type="evidence" value="ECO:0007669"/>
    <property type="project" value="TreeGrafter"/>
</dbReference>
<dbReference type="FunFam" id="2.40.50.140:FF:000155">
    <property type="entry name" value="rRNA biogenesis protein RRP5"/>
    <property type="match status" value="1"/>
</dbReference>
<feature type="region of interest" description="Disordered" evidence="6">
    <location>
        <begin position="155"/>
        <end position="188"/>
    </location>
</feature>
<reference evidence="8 9" key="1">
    <citation type="journal article" date="2016" name="Mol. Biol. Evol.">
        <title>Comparative Genomics of Early-Diverging Mushroom-Forming Fungi Provides Insights into the Origins of Lignocellulose Decay Capabilities.</title>
        <authorList>
            <person name="Nagy L.G."/>
            <person name="Riley R."/>
            <person name="Tritt A."/>
            <person name="Adam C."/>
            <person name="Daum C."/>
            <person name="Floudas D."/>
            <person name="Sun H."/>
            <person name="Yadav J.S."/>
            <person name="Pangilinan J."/>
            <person name="Larsson K.H."/>
            <person name="Matsuura K."/>
            <person name="Barry K."/>
            <person name="Labutti K."/>
            <person name="Kuo R."/>
            <person name="Ohm R.A."/>
            <person name="Bhattacharya S.S."/>
            <person name="Shirouzu T."/>
            <person name="Yoshinaga Y."/>
            <person name="Martin F.M."/>
            <person name="Grigoriev I.V."/>
            <person name="Hibbett D.S."/>
        </authorList>
    </citation>
    <scope>NUCLEOTIDE SEQUENCE [LARGE SCALE GENOMIC DNA]</scope>
    <source>
        <strain evidence="8 9">HHB14362 ss-1</strain>
    </source>
</reference>
<dbReference type="Gene3D" id="1.25.40.10">
    <property type="entry name" value="Tetratricopeptide repeat domain"/>
    <property type="match status" value="1"/>
</dbReference>
<feature type="domain" description="S1 motif" evidence="7">
    <location>
        <begin position="899"/>
        <end position="968"/>
    </location>
</feature>
<evidence type="ECO:0000256" key="3">
    <source>
        <dbReference type="ARBA" id="ARBA00022552"/>
    </source>
</evidence>
<feature type="compositionally biased region" description="Acidic residues" evidence="6">
    <location>
        <begin position="1113"/>
        <end position="1122"/>
    </location>
</feature>
<feature type="domain" description="S1 motif" evidence="7">
    <location>
        <begin position="442"/>
        <end position="516"/>
    </location>
</feature>
<dbReference type="InterPro" id="IPR045209">
    <property type="entry name" value="Rrp5"/>
</dbReference>
<dbReference type="FunFam" id="2.40.50.140:FF:000103">
    <property type="entry name" value="protein RRP5 homolog"/>
    <property type="match status" value="2"/>
</dbReference>
<comment type="subcellular location">
    <subcellularLocation>
        <location evidence="1">Nucleus</location>
        <location evidence="1">Nucleolus</location>
    </subcellularLocation>
</comment>
<feature type="domain" description="S1 motif" evidence="7">
    <location>
        <begin position="805"/>
        <end position="873"/>
    </location>
</feature>
<dbReference type="InParanoid" id="A0A165W6T5"/>
<keyword evidence="4" id="KW-0677">Repeat</keyword>
<dbReference type="SMART" id="SM00316">
    <property type="entry name" value="S1"/>
    <property type="match status" value="10"/>
</dbReference>
<feature type="domain" description="S1 motif" evidence="7">
    <location>
        <begin position="622"/>
        <end position="691"/>
    </location>
</feature>
<dbReference type="Proteomes" id="UP000076761">
    <property type="component" value="Unassembled WGS sequence"/>
</dbReference>
<dbReference type="STRING" id="1314782.A0A165W6T5"/>
<feature type="compositionally biased region" description="Basic and acidic residues" evidence="6">
    <location>
        <begin position="221"/>
        <end position="232"/>
    </location>
</feature>
<dbReference type="PANTHER" id="PTHR23270:SF10">
    <property type="entry name" value="PROTEIN RRP5 HOMOLOG"/>
    <property type="match status" value="1"/>
</dbReference>
<dbReference type="PROSITE" id="PS50126">
    <property type="entry name" value="S1"/>
    <property type="match status" value="9"/>
</dbReference>
<feature type="compositionally biased region" description="Basic and acidic residues" evidence="6">
    <location>
        <begin position="20"/>
        <end position="32"/>
    </location>
</feature>
<evidence type="ECO:0000259" key="7">
    <source>
        <dbReference type="PROSITE" id="PS50126"/>
    </source>
</evidence>
<feature type="region of interest" description="Disordered" evidence="6">
    <location>
        <begin position="213"/>
        <end position="232"/>
    </location>
</feature>
<protein>
    <submittedName>
        <fullName evidence="8">U3 snoRNP-associated protein Rrp5</fullName>
    </submittedName>
</protein>
<dbReference type="InterPro" id="IPR057301">
    <property type="entry name" value="Rrp5_OB_4th"/>
</dbReference>
<feature type="domain" description="S1 motif" evidence="7">
    <location>
        <begin position="254"/>
        <end position="323"/>
    </location>
</feature>
<feature type="domain" description="S1 motif" evidence="7">
    <location>
        <begin position="344"/>
        <end position="412"/>
    </location>
</feature>
<feature type="compositionally biased region" description="Acidic residues" evidence="6">
    <location>
        <begin position="1091"/>
        <end position="1106"/>
    </location>
</feature>
<dbReference type="InterPro" id="IPR048059">
    <property type="entry name" value="Rrp5_S1_rpt_hs1_sc1"/>
</dbReference>
<dbReference type="CDD" id="cd05708">
    <property type="entry name" value="S1_Rrp5_repeat_sc12"/>
    <property type="match status" value="1"/>
</dbReference>
<dbReference type="GO" id="GO:0003723">
    <property type="term" value="F:RNA binding"/>
    <property type="evidence" value="ECO:0007669"/>
    <property type="project" value="TreeGrafter"/>
</dbReference>
<dbReference type="SUPFAM" id="SSF50249">
    <property type="entry name" value="Nucleic acid-binding proteins"/>
    <property type="match status" value="8"/>
</dbReference>
<dbReference type="FunCoup" id="A0A165W6T5">
    <property type="interactions" value="586"/>
</dbReference>
<evidence type="ECO:0000313" key="9">
    <source>
        <dbReference type="Proteomes" id="UP000076761"/>
    </source>
</evidence>
<dbReference type="InterPro" id="IPR011990">
    <property type="entry name" value="TPR-like_helical_dom_sf"/>
</dbReference>
<dbReference type="InterPro" id="IPR003029">
    <property type="entry name" value="S1_domain"/>
</dbReference>
<gene>
    <name evidence="8" type="ORF">NEOLEDRAFT_1054339</name>
</gene>
<dbReference type="OrthoDB" id="412781at2759"/>
<dbReference type="Gene3D" id="2.40.50.140">
    <property type="entry name" value="Nucleic acid-binding proteins"/>
    <property type="match status" value="8"/>
</dbReference>
<feature type="region of interest" description="Disordered" evidence="6">
    <location>
        <begin position="71"/>
        <end position="114"/>
    </location>
</feature>
<dbReference type="CDD" id="cd05707">
    <property type="entry name" value="S1_Rrp5_repeat_sc11"/>
    <property type="match status" value="1"/>
</dbReference>
<feature type="domain" description="S1 motif" evidence="7">
    <location>
        <begin position="533"/>
        <end position="602"/>
    </location>
</feature>
<dbReference type="Pfam" id="PF00575">
    <property type="entry name" value="S1"/>
    <property type="match status" value="4"/>
</dbReference>
<dbReference type="InterPro" id="IPR055430">
    <property type="entry name" value="HAT_Syf1_CNRKL1_C"/>
</dbReference>
<proteinExistence type="predicted"/>
<dbReference type="SUPFAM" id="SSF48452">
    <property type="entry name" value="TPR-like"/>
    <property type="match status" value="1"/>
</dbReference>
<feature type="compositionally biased region" description="Acidic residues" evidence="6">
    <location>
        <begin position="165"/>
        <end position="181"/>
    </location>
</feature>
<dbReference type="EMBL" id="KV425551">
    <property type="protein sequence ID" value="KZT30753.1"/>
    <property type="molecule type" value="Genomic_DNA"/>
</dbReference>
<dbReference type="CDD" id="cd05697">
    <property type="entry name" value="S1_Rrp5_repeat_hs5"/>
    <property type="match status" value="1"/>
</dbReference>
<feature type="domain" description="S1 motif" evidence="7">
    <location>
        <begin position="987"/>
        <end position="1060"/>
    </location>
</feature>
<evidence type="ECO:0000256" key="1">
    <source>
        <dbReference type="ARBA" id="ARBA00004604"/>
    </source>
</evidence>
<dbReference type="CDD" id="cd05693">
    <property type="entry name" value="S1_Rrp5_repeat_hs1_sc1"/>
    <property type="match status" value="1"/>
</dbReference>
<dbReference type="FunFam" id="2.40.50.140:FF:000148">
    <property type="entry name" value="protein RRP5 homolog isoform X1"/>
    <property type="match status" value="1"/>
</dbReference>
<keyword evidence="3" id="KW-0698">rRNA processing</keyword>
<dbReference type="InterPro" id="IPR012340">
    <property type="entry name" value="NA-bd_OB-fold"/>
</dbReference>
<accession>A0A165W6T5</accession>
<feature type="compositionally biased region" description="Basic and acidic residues" evidence="6">
    <location>
        <begin position="93"/>
        <end position="114"/>
    </location>
</feature>
<keyword evidence="9" id="KW-1185">Reference proteome</keyword>
<evidence type="ECO:0000256" key="6">
    <source>
        <dbReference type="SAM" id="MobiDB-lite"/>
    </source>
</evidence>
<feature type="region of interest" description="Disordered" evidence="6">
    <location>
        <begin position="1"/>
        <end position="59"/>
    </location>
</feature>
<evidence type="ECO:0000256" key="5">
    <source>
        <dbReference type="ARBA" id="ARBA00023242"/>
    </source>
</evidence>
<dbReference type="PANTHER" id="PTHR23270">
    <property type="entry name" value="PROGRAMMED CELL DEATH PROTEIN 11 PRE-RRNA PROCESSING PROTEIN RRP5"/>
    <property type="match status" value="1"/>
</dbReference>
<dbReference type="GO" id="GO:0006364">
    <property type="term" value="P:rRNA processing"/>
    <property type="evidence" value="ECO:0007669"/>
    <property type="project" value="UniProtKB-KW"/>
</dbReference>
<dbReference type="InterPro" id="IPR003107">
    <property type="entry name" value="HAT"/>
</dbReference>
<sequence length="1480" mass="163608">MSAKRPLEKPSAPSPKKAKISSEKKQKAKDAKPLQPRTSLLTDEVDFPRGGGTTLTPLEVKTIRAEAVKEANEELLRDGTMSGSQPKSKKRKSESNARQKSKEGKSGSIRPEHLNYKRITPGMKLYGQIFSVQPLALIVSLPNQLWAHVPITQTSSQLTKRLESMDEDEEMRESSDEDEDSPNAPGRVPDLYEIFRPGQYVRGIVTAVHASGSSESSITGRAKDESQKASRRVEMSLIPEKVNEGLAKADLKAGLTLSAAVASLEDHGYILELGVPNVTGFLSYREAERGPFPANSKLHVGQIIDVAVSAMSSNGRTCTVSVDSKTLASTSASEISNVTSVLPGMLVQSLVAAVLPDGLNLQVLGSFEGTVDQYHVRADNIQGTYKTGQKVKGRILYDIPGTVPPRFALSLLDHVVKLDLKRAEQDVESQSNFTLPEAYPIGQNLESVEVLRVEPERGLVVAVQPGVKGFIHISQTSDDHVPIISANSGPWKLGTLHRARVTGYLPFDGLLQLSLRPSVLEQKFLQVGDVQVGSIIKGTIKKLTDSAMFVLISGNVDGVIWPNHYADITLKHPQKRFKVGGSIRCRVLVVDAERQRISLTAKKTLIDSTLPIVAKMEDARVGVVTHAVIFRVSEKNLNVEFYNGLKAIVPSREISESAPGRLTDTFPIGKPVTVRIISVDPASRRIVASIRQGAPNYKSALVDTSGVEIGNIVQGTVAEIHKDNIVVTLQPTQVRALLSLGNLANRRGLTVAQLRVSLKSGDDLDDLVVVSRNPEKGFVIVASRPKGKELLATKGAISLDTLHVGQLVGGRILRHGPKGAVVKLTSQIHGTLHPIDACDDYDAGTPFPSPDSVLKAAVLAIDKDKKHLTLSTRQSRLNPESHPPVVDPEVQDHTQLKVGDTVRGFIKSVTEHGLFVTIGRGIDARVQIKELFDDFVKDWKPRFQANQLVKGRILSINVEKKKVEMSFRSGSTNKNSSSISFNDLSEGQKIDGRVKRVEDYGLFIQIENSKLTGLCHKSELSDNKDADVTLALRSFREGDRVKAVILSLDSEKQRISLGLKPSYFTEDEFAALEDNEMEDRPSQPSEPLGVVEEDSAPSGSDEDVDENGTYASDGDEESEDEIIAVNTDDRPQTLGDGIFEERSNLDPNAGESLPSLKLHGFKWDGDHESSDHEEESAHSSDDSDGEEQNKKKRKRRQKKVEQDLTAALQTKTPESSADFERLLLGSPNSSYIWIQYMSFQLRLAEIEKSRDIGRRALRTINFREEVEKLNVWVALLNLENAYGTDDTLESTFKEAARSCDSKTVHLRLAAIFDESGKKDRAEEQFKRTCKKFGQSSKVWTLFCEHYLKRGQLEDARNLLPRGLQSLEKRKHLKTISKFAQLEYKLGDSEQGRTIFEGIIDSHPKRHDLWLVYIDMEASQSEIQNMRNLFERLFGQKLTSHKAKTLFKKWLELERRIGDEEGQALVKEKAIEWTQRAAGSD</sequence>